<dbReference type="EMBL" id="JAFBCF010000001">
    <property type="protein sequence ID" value="MBM7798458.1"/>
    <property type="molecule type" value="Genomic_DNA"/>
</dbReference>
<dbReference type="SUPFAM" id="SSF81345">
    <property type="entry name" value="ABC transporter involved in vitamin B12 uptake, BtuC"/>
    <property type="match status" value="1"/>
</dbReference>
<organism evidence="12 13">
    <name type="scientific">Microlunatus panaciterrae</name>
    <dbReference type="NCBI Taxonomy" id="400768"/>
    <lineage>
        <taxon>Bacteria</taxon>
        <taxon>Bacillati</taxon>
        <taxon>Actinomycetota</taxon>
        <taxon>Actinomycetes</taxon>
        <taxon>Propionibacteriales</taxon>
        <taxon>Propionibacteriaceae</taxon>
        <taxon>Microlunatus</taxon>
    </lineage>
</organism>
<accession>A0ABS2RIB4</accession>
<feature type="transmembrane region" description="Helical" evidence="10">
    <location>
        <begin position="142"/>
        <end position="169"/>
    </location>
</feature>
<keyword evidence="10" id="KW-0479">Metal-binding</keyword>
<sequence>MHNFDLTGPRPQQQRDSHQELPLDSDIEVDEVRAAPLITAHRLRTLGAVAVGGALGTATRYLATGALATGPLGDVPQLWATLPINVLGALLLGVLLEELAGRGPDHGRRRALRLLLGTGFLGGFTTYSTLAVDTDQLLHRGLAGAAVGYGLGTLLLGAVASMAGIALATRVRRSRNTRRLTAERR</sequence>
<dbReference type="Pfam" id="PF02537">
    <property type="entry name" value="CRCB"/>
    <property type="match status" value="1"/>
</dbReference>
<reference evidence="12 13" key="1">
    <citation type="submission" date="2021-01" db="EMBL/GenBank/DDBJ databases">
        <title>Sequencing the genomes of 1000 actinobacteria strains.</title>
        <authorList>
            <person name="Klenk H.-P."/>
        </authorList>
    </citation>
    <scope>NUCLEOTIDE SEQUENCE [LARGE SCALE GENOMIC DNA]</scope>
    <source>
        <strain evidence="12 13">DSM 18662</strain>
    </source>
</reference>
<feature type="transmembrane region" description="Helical" evidence="10">
    <location>
        <begin position="78"/>
        <end position="99"/>
    </location>
</feature>
<keyword evidence="5 10" id="KW-0472">Membrane</keyword>
<feature type="transmembrane region" description="Helical" evidence="10">
    <location>
        <begin position="111"/>
        <end position="130"/>
    </location>
</feature>
<feature type="binding site" evidence="10">
    <location>
        <position position="122"/>
    </location>
    <ligand>
        <name>Na(+)</name>
        <dbReference type="ChEBI" id="CHEBI:29101"/>
        <note>structural</note>
    </ligand>
</feature>
<evidence type="ECO:0000256" key="2">
    <source>
        <dbReference type="ARBA" id="ARBA00022475"/>
    </source>
</evidence>
<evidence type="ECO:0000256" key="6">
    <source>
        <dbReference type="ARBA" id="ARBA00023303"/>
    </source>
</evidence>
<dbReference type="RefSeq" id="WP_338041204.1">
    <property type="nucleotide sequence ID" value="NZ_BAAAQP010000008.1"/>
</dbReference>
<evidence type="ECO:0000256" key="10">
    <source>
        <dbReference type="HAMAP-Rule" id="MF_00454"/>
    </source>
</evidence>
<evidence type="ECO:0000313" key="12">
    <source>
        <dbReference type="EMBL" id="MBM7798458.1"/>
    </source>
</evidence>
<keyword evidence="4 10" id="KW-1133">Transmembrane helix</keyword>
<evidence type="ECO:0000256" key="11">
    <source>
        <dbReference type="SAM" id="MobiDB-lite"/>
    </source>
</evidence>
<dbReference type="InterPro" id="IPR037294">
    <property type="entry name" value="ABC_BtuC-like"/>
</dbReference>
<evidence type="ECO:0000256" key="3">
    <source>
        <dbReference type="ARBA" id="ARBA00022692"/>
    </source>
</evidence>
<evidence type="ECO:0000256" key="8">
    <source>
        <dbReference type="ARBA" id="ARBA00035585"/>
    </source>
</evidence>
<evidence type="ECO:0000313" key="13">
    <source>
        <dbReference type="Proteomes" id="UP000704762"/>
    </source>
</evidence>
<feature type="binding site" evidence="10">
    <location>
        <position position="125"/>
    </location>
    <ligand>
        <name>Na(+)</name>
        <dbReference type="ChEBI" id="CHEBI:29101"/>
        <note>structural</note>
    </ligand>
</feature>
<evidence type="ECO:0000256" key="5">
    <source>
        <dbReference type="ARBA" id="ARBA00023136"/>
    </source>
</evidence>
<dbReference type="PANTHER" id="PTHR28259">
    <property type="entry name" value="FLUORIDE EXPORT PROTEIN 1-RELATED"/>
    <property type="match status" value="1"/>
</dbReference>
<dbReference type="PANTHER" id="PTHR28259:SF1">
    <property type="entry name" value="FLUORIDE EXPORT PROTEIN 1-RELATED"/>
    <property type="match status" value="1"/>
</dbReference>
<comment type="similarity">
    <text evidence="7 10">Belongs to the fluoride channel Fluc/FEX (TC 1.A.43) family.</text>
</comment>
<comment type="subcellular location">
    <subcellularLocation>
        <location evidence="1 10">Cell membrane</location>
        <topology evidence="1 10">Multi-pass membrane protein</topology>
    </subcellularLocation>
</comment>
<name>A0ABS2RIB4_9ACTN</name>
<evidence type="ECO:0000256" key="1">
    <source>
        <dbReference type="ARBA" id="ARBA00004651"/>
    </source>
</evidence>
<comment type="caution">
    <text evidence="12">The sequence shown here is derived from an EMBL/GenBank/DDBJ whole genome shotgun (WGS) entry which is preliminary data.</text>
</comment>
<evidence type="ECO:0000256" key="7">
    <source>
        <dbReference type="ARBA" id="ARBA00035120"/>
    </source>
</evidence>
<keyword evidence="10" id="KW-0915">Sodium</keyword>
<evidence type="ECO:0000256" key="9">
    <source>
        <dbReference type="ARBA" id="ARBA00049940"/>
    </source>
</evidence>
<keyword evidence="3 10" id="KW-0812">Transmembrane</keyword>
<comment type="activity regulation">
    <text evidence="10">Na(+) is not transported, but it plays an essential structural role and its presence is essential for fluoride channel function.</text>
</comment>
<comment type="catalytic activity">
    <reaction evidence="8">
        <text>fluoride(in) = fluoride(out)</text>
        <dbReference type="Rhea" id="RHEA:76159"/>
        <dbReference type="ChEBI" id="CHEBI:17051"/>
    </reaction>
    <physiologicalReaction direction="left-to-right" evidence="8">
        <dbReference type="Rhea" id="RHEA:76160"/>
    </physiologicalReaction>
</comment>
<dbReference type="HAMAP" id="MF_00454">
    <property type="entry name" value="FluC"/>
    <property type="match status" value="1"/>
</dbReference>
<feature type="region of interest" description="Disordered" evidence="11">
    <location>
        <begin position="1"/>
        <end position="23"/>
    </location>
</feature>
<keyword evidence="6 10" id="KW-0407">Ion channel</keyword>
<keyword evidence="10" id="KW-0813">Transport</keyword>
<proteinExistence type="inferred from homology"/>
<keyword evidence="13" id="KW-1185">Reference proteome</keyword>
<keyword evidence="2 10" id="KW-1003">Cell membrane</keyword>
<comment type="function">
    <text evidence="9 10">Fluoride-specific ion channel. Important for reducing fluoride concentration in the cell, thus reducing its toxicity.</text>
</comment>
<dbReference type="Proteomes" id="UP000704762">
    <property type="component" value="Unassembled WGS sequence"/>
</dbReference>
<protein>
    <recommendedName>
        <fullName evidence="10">Fluoride-specific ion channel FluC</fullName>
    </recommendedName>
</protein>
<gene>
    <name evidence="10" type="primary">fluC</name>
    <name evidence="10" type="synonym">crcB</name>
    <name evidence="12" type="ORF">JOE57_001379</name>
</gene>
<keyword evidence="10" id="KW-0406">Ion transport</keyword>
<evidence type="ECO:0000256" key="4">
    <source>
        <dbReference type="ARBA" id="ARBA00022989"/>
    </source>
</evidence>
<dbReference type="InterPro" id="IPR003691">
    <property type="entry name" value="FluC"/>
</dbReference>